<dbReference type="EMBL" id="JYDJ01000232">
    <property type="protein sequence ID" value="KRX39480.1"/>
    <property type="molecule type" value="Genomic_DNA"/>
</dbReference>
<proteinExistence type="predicted"/>
<keyword evidence="2" id="KW-1185">Reference proteome</keyword>
<accession>A0A0V0TKC5</accession>
<protein>
    <submittedName>
        <fullName evidence="1">Uncharacterized protein</fullName>
    </submittedName>
</protein>
<dbReference type="Proteomes" id="UP000055048">
    <property type="component" value="Unassembled WGS sequence"/>
</dbReference>
<dbReference type="AlphaFoldDB" id="A0A0V0TKC5"/>
<organism evidence="1 2">
    <name type="scientific">Trichinella murrelli</name>
    <dbReference type="NCBI Taxonomy" id="144512"/>
    <lineage>
        <taxon>Eukaryota</taxon>
        <taxon>Metazoa</taxon>
        <taxon>Ecdysozoa</taxon>
        <taxon>Nematoda</taxon>
        <taxon>Enoplea</taxon>
        <taxon>Dorylaimia</taxon>
        <taxon>Trichinellida</taxon>
        <taxon>Trichinellidae</taxon>
        <taxon>Trichinella</taxon>
    </lineage>
</organism>
<dbReference type="OrthoDB" id="10364766at2759"/>
<evidence type="ECO:0000313" key="2">
    <source>
        <dbReference type="Proteomes" id="UP000055048"/>
    </source>
</evidence>
<gene>
    <name evidence="1" type="ORF">T05_12149</name>
</gene>
<sequence>MNPIFRPQCVCMLWMFKFSARLFQDCEVPHHNGSGNNLARLRGCTKRGRCEREVGLRQHRFNDSRHLLQTGQPVQTCLEVQNSRFHASTVEHCVRIMKNLSKHVMHEVNTIVTMFFKKDAPDSPSTGGSAKYENSAYKTPQVLNPYL</sequence>
<name>A0A0V0TKC5_9BILA</name>
<evidence type="ECO:0000313" key="1">
    <source>
        <dbReference type="EMBL" id="KRX39480.1"/>
    </source>
</evidence>
<comment type="caution">
    <text evidence="1">The sequence shown here is derived from an EMBL/GenBank/DDBJ whole genome shotgun (WGS) entry which is preliminary data.</text>
</comment>
<reference evidence="1 2" key="1">
    <citation type="submission" date="2015-01" db="EMBL/GenBank/DDBJ databases">
        <title>Evolution of Trichinella species and genotypes.</title>
        <authorList>
            <person name="Korhonen P.K."/>
            <person name="Edoardo P."/>
            <person name="Giuseppe L.R."/>
            <person name="Gasser R.B."/>
        </authorList>
    </citation>
    <scope>NUCLEOTIDE SEQUENCE [LARGE SCALE GENOMIC DNA]</scope>
    <source>
        <strain evidence="1">ISS417</strain>
    </source>
</reference>